<sequence>MSEVDTDTYALKAAELPEIDAPPIDYRPPAPKSYRPRIALIGAGGISASHLDAYRTAGWDVVAIANRTLRKAEDKAAKYYPEAVTTDDWRALLADPTIDVVDITPYPQARLPIIEAALEAGKHVLSQKPFVTRLEDGERLVKLADEKGVKLAINQNGRWSPHMAWIRQAVRAGLIGDLISVHCNIAWNHGWIEGTDFEKIDDLILYDFGVHWFDFVTSLAPGRVQSVVASSTRAIGQTARPPLLAQALVRLDGAQASLVFDGAAPHGPHDHTYVVGTKGSLVSLGADLGTQSVTLTTAEGRATPVLEGTWFNDGFRGAMGELLCAIEEDREPVNGARENLQSLALTFAAIASDKGGREMKLGEVREMLGATP</sequence>
<dbReference type="InterPro" id="IPR055170">
    <property type="entry name" value="GFO_IDH_MocA-like_dom"/>
</dbReference>
<dbReference type="Proteomes" id="UP000268016">
    <property type="component" value="Unassembled WGS sequence"/>
</dbReference>
<dbReference type="Gene3D" id="3.40.50.720">
    <property type="entry name" value="NAD(P)-binding Rossmann-like Domain"/>
    <property type="match status" value="1"/>
</dbReference>
<dbReference type="RefSeq" id="WP_123642108.1">
    <property type="nucleotide sequence ID" value="NZ_ML119084.1"/>
</dbReference>
<evidence type="ECO:0000259" key="3">
    <source>
        <dbReference type="Pfam" id="PF01408"/>
    </source>
</evidence>
<name>A0A3N2R5A7_9RHOB</name>
<comment type="similarity">
    <text evidence="1">Belongs to the Gfo/Idh/MocA family.</text>
</comment>
<evidence type="ECO:0000259" key="4">
    <source>
        <dbReference type="Pfam" id="PF22725"/>
    </source>
</evidence>
<dbReference type="GO" id="GO:0016491">
    <property type="term" value="F:oxidoreductase activity"/>
    <property type="evidence" value="ECO:0007669"/>
    <property type="project" value="UniProtKB-KW"/>
</dbReference>
<organism evidence="5 6">
    <name type="scientific">Histidinibacterium lentulum</name>
    <dbReference type="NCBI Taxonomy" id="2480588"/>
    <lineage>
        <taxon>Bacteria</taxon>
        <taxon>Pseudomonadati</taxon>
        <taxon>Pseudomonadota</taxon>
        <taxon>Alphaproteobacteria</taxon>
        <taxon>Rhodobacterales</taxon>
        <taxon>Paracoccaceae</taxon>
        <taxon>Histidinibacterium</taxon>
    </lineage>
</organism>
<comment type="caution">
    <text evidence="5">The sequence shown here is derived from an EMBL/GenBank/DDBJ whole genome shotgun (WGS) entry which is preliminary data.</text>
</comment>
<feature type="domain" description="Gfo/Idh/MocA-like oxidoreductase N-terminal" evidence="3">
    <location>
        <begin position="37"/>
        <end position="154"/>
    </location>
</feature>
<proteinExistence type="inferred from homology"/>
<evidence type="ECO:0000256" key="1">
    <source>
        <dbReference type="ARBA" id="ARBA00010928"/>
    </source>
</evidence>
<reference evidence="5 6" key="1">
    <citation type="submission" date="2018-10" db="EMBL/GenBank/DDBJ databases">
        <title>Histidinibacterium lentulum gen. nov., sp. nov., a marine bacterium from the culture broth of Picochlorum sp. 122.</title>
        <authorList>
            <person name="Wang G."/>
        </authorList>
    </citation>
    <scope>NUCLEOTIDE SEQUENCE [LARGE SCALE GENOMIC DNA]</scope>
    <source>
        <strain evidence="5 6">B17</strain>
    </source>
</reference>
<dbReference type="AlphaFoldDB" id="A0A3N2R5A7"/>
<accession>A0A3N2R5A7</accession>
<dbReference type="InterPro" id="IPR036291">
    <property type="entry name" value="NAD(P)-bd_dom_sf"/>
</dbReference>
<keyword evidence="2" id="KW-0560">Oxidoreductase</keyword>
<dbReference type="OrthoDB" id="6183734at2"/>
<dbReference type="InterPro" id="IPR051317">
    <property type="entry name" value="Gfo/Idh/MocA_oxidoreduct"/>
</dbReference>
<feature type="domain" description="GFO/IDH/MocA-like oxidoreductase" evidence="4">
    <location>
        <begin position="166"/>
        <end position="282"/>
    </location>
</feature>
<dbReference type="Gene3D" id="3.30.360.10">
    <property type="entry name" value="Dihydrodipicolinate Reductase, domain 2"/>
    <property type="match status" value="1"/>
</dbReference>
<dbReference type="SUPFAM" id="SSF51735">
    <property type="entry name" value="NAD(P)-binding Rossmann-fold domains"/>
    <property type="match status" value="1"/>
</dbReference>
<dbReference type="Pfam" id="PF22725">
    <property type="entry name" value="GFO_IDH_MocA_C3"/>
    <property type="match status" value="1"/>
</dbReference>
<dbReference type="PANTHER" id="PTHR43708">
    <property type="entry name" value="CONSERVED EXPRESSED OXIDOREDUCTASE (EUROFUNG)"/>
    <property type="match status" value="1"/>
</dbReference>
<dbReference type="GO" id="GO:0000166">
    <property type="term" value="F:nucleotide binding"/>
    <property type="evidence" value="ECO:0007669"/>
    <property type="project" value="InterPro"/>
</dbReference>
<dbReference type="SUPFAM" id="SSF55347">
    <property type="entry name" value="Glyceraldehyde-3-phosphate dehydrogenase-like, C-terminal domain"/>
    <property type="match status" value="1"/>
</dbReference>
<dbReference type="EMBL" id="RDRB01000004">
    <property type="protein sequence ID" value="ROU02583.1"/>
    <property type="molecule type" value="Genomic_DNA"/>
</dbReference>
<evidence type="ECO:0000256" key="2">
    <source>
        <dbReference type="ARBA" id="ARBA00023002"/>
    </source>
</evidence>
<gene>
    <name evidence="5" type="ORF">EAT49_09655</name>
</gene>
<dbReference type="InterPro" id="IPR000683">
    <property type="entry name" value="Gfo/Idh/MocA-like_OxRdtase_N"/>
</dbReference>
<dbReference type="PANTHER" id="PTHR43708:SF5">
    <property type="entry name" value="CONSERVED EXPRESSED OXIDOREDUCTASE (EUROFUNG)-RELATED"/>
    <property type="match status" value="1"/>
</dbReference>
<evidence type="ECO:0000313" key="6">
    <source>
        <dbReference type="Proteomes" id="UP000268016"/>
    </source>
</evidence>
<dbReference type="Pfam" id="PF01408">
    <property type="entry name" value="GFO_IDH_MocA"/>
    <property type="match status" value="1"/>
</dbReference>
<protein>
    <submittedName>
        <fullName evidence="5">Gfo/Idh/MocA family oxidoreductase</fullName>
    </submittedName>
</protein>
<keyword evidence="6" id="KW-1185">Reference proteome</keyword>
<evidence type="ECO:0000313" key="5">
    <source>
        <dbReference type="EMBL" id="ROU02583.1"/>
    </source>
</evidence>